<dbReference type="Proteomes" id="UP000598146">
    <property type="component" value="Unassembled WGS sequence"/>
</dbReference>
<keyword evidence="1" id="KW-0808">Transferase</keyword>
<dbReference type="EMBL" id="JADQTO010000003">
    <property type="protein sequence ID" value="MBG0561310.1"/>
    <property type="molecule type" value="Genomic_DNA"/>
</dbReference>
<dbReference type="Pfam" id="PF00583">
    <property type="entry name" value="Acetyltransf_1"/>
    <property type="match status" value="1"/>
</dbReference>
<proteinExistence type="predicted"/>
<evidence type="ECO:0000313" key="5">
    <source>
        <dbReference type="Proteomes" id="UP000598146"/>
    </source>
</evidence>
<accession>A0A931CAI8</accession>
<evidence type="ECO:0000256" key="1">
    <source>
        <dbReference type="ARBA" id="ARBA00022679"/>
    </source>
</evidence>
<dbReference type="AlphaFoldDB" id="A0A931CAI8"/>
<dbReference type="InterPro" id="IPR016181">
    <property type="entry name" value="Acyl_CoA_acyltransferase"/>
</dbReference>
<dbReference type="InterPro" id="IPR050680">
    <property type="entry name" value="YpeA/RimI_acetyltransf"/>
</dbReference>
<dbReference type="InterPro" id="IPR000182">
    <property type="entry name" value="GNAT_dom"/>
</dbReference>
<evidence type="ECO:0000259" key="3">
    <source>
        <dbReference type="PROSITE" id="PS51186"/>
    </source>
</evidence>
<dbReference type="Gene3D" id="3.40.630.30">
    <property type="match status" value="1"/>
</dbReference>
<dbReference type="CDD" id="cd04301">
    <property type="entry name" value="NAT_SF"/>
    <property type="match status" value="1"/>
</dbReference>
<reference evidence="4" key="1">
    <citation type="submission" date="2020-11" db="EMBL/GenBank/DDBJ databases">
        <title>Isolation and identification of active actinomycetes.</title>
        <authorList>
            <person name="Sun X."/>
        </authorList>
    </citation>
    <scope>NUCLEOTIDE SEQUENCE</scope>
    <source>
        <strain evidence="4">NEAU-A11</strain>
    </source>
</reference>
<keyword evidence="5" id="KW-1185">Reference proteome</keyword>
<dbReference type="GO" id="GO:0016747">
    <property type="term" value="F:acyltransferase activity, transferring groups other than amino-acyl groups"/>
    <property type="evidence" value="ECO:0007669"/>
    <property type="project" value="InterPro"/>
</dbReference>
<evidence type="ECO:0000313" key="4">
    <source>
        <dbReference type="EMBL" id="MBG0561310.1"/>
    </source>
</evidence>
<dbReference type="PANTHER" id="PTHR43420">
    <property type="entry name" value="ACETYLTRANSFERASE"/>
    <property type="match status" value="1"/>
</dbReference>
<organism evidence="4 5">
    <name type="scientific">Actinoplanes aureus</name>
    <dbReference type="NCBI Taxonomy" id="2792083"/>
    <lineage>
        <taxon>Bacteria</taxon>
        <taxon>Bacillati</taxon>
        <taxon>Actinomycetota</taxon>
        <taxon>Actinomycetes</taxon>
        <taxon>Micromonosporales</taxon>
        <taxon>Micromonosporaceae</taxon>
        <taxon>Actinoplanes</taxon>
    </lineage>
</organism>
<protein>
    <submittedName>
        <fullName evidence="4">GNAT family N-acetyltransferase</fullName>
    </submittedName>
</protein>
<feature type="domain" description="N-acetyltransferase" evidence="3">
    <location>
        <begin position="3"/>
        <end position="160"/>
    </location>
</feature>
<comment type="caution">
    <text evidence="4">The sequence shown here is derived from an EMBL/GenBank/DDBJ whole genome shotgun (WGS) entry which is preliminary data.</text>
</comment>
<dbReference type="RefSeq" id="WP_196413106.1">
    <property type="nucleotide sequence ID" value="NZ_JADQTO010000003.1"/>
</dbReference>
<dbReference type="PROSITE" id="PS51186">
    <property type="entry name" value="GNAT"/>
    <property type="match status" value="1"/>
</dbReference>
<gene>
    <name evidence="4" type="ORF">I4J89_07530</name>
</gene>
<dbReference type="SUPFAM" id="SSF55729">
    <property type="entry name" value="Acyl-CoA N-acyltransferases (Nat)"/>
    <property type="match status" value="1"/>
</dbReference>
<name>A0A931CAI8_9ACTN</name>
<sequence>MRANLRRLGPGDWRTWRDMRLAALSESPRAFASSLVKEKGYSESDWRDWLDPARGLKAVAEDRAGLVGAWVPEDRHGAVELYSMWVHPEWRGQGVGDLLIDEVVAWAGENRHPRVDLWVAEGNVAAERLYQRHGFRMTDERQPHPGYADVHERVMTRTLGD</sequence>
<keyword evidence="2" id="KW-0012">Acyltransferase</keyword>
<evidence type="ECO:0000256" key="2">
    <source>
        <dbReference type="ARBA" id="ARBA00023315"/>
    </source>
</evidence>